<evidence type="ECO:0000256" key="1">
    <source>
        <dbReference type="SAM" id="Phobius"/>
    </source>
</evidence>
<dbReference type="EMBL" id="VSSQ01007453">
    <property type="protein sequence ID" value="MPM35969.1"/>
    <property type="molecule type" value="Genomic_DNA"/>
</dbReference>
<protein>
    <recommendedName>
        <fullName evidence="2">DUF1468 domain-containing protein</fullName>
    </recommendedName>
</protein>
<proteinExistence type="predicted"/>
<feature type="transmembrane region" description="Helical" evidence="1">
    <location>
        <begin position="26"/>
        <end position="45"/>
    </location>
</feature>
<accession>A0A644Z5V0</accession>
<reference evidence="3" key="1">
    <citation type="submission" date="2019-08" db="EMBL/GenBank/DDBJ databases">
        <authorList>
            <person name="Kucharzyk K."/>
            <person name="Murdoch R.W."/>
            <person name="Higgins S."/>
            <person name="Loffler F."/>
        </authorList>
    </citation>
    <scope>NUCLEOTIDE SEQUENCE</scope>
</reference>
<name>A0A644Z5V0_9ZZZZ</name>
<comment type="caution">
    <text evidence="3">The sequence shown here is derived from an EMBL/GenBank/DDBJ whole genome shotgun (WGS) entry which is preliminary data.</text>
</comment>
<evidence type="ECO:0000259" key="2">
    <source>
        <dbReference type="Pfam" id="PF07331"/>
    </source>
</evidence>
<keyword evidence="1" id="KW-1133">Transmembrane helix</keyword>
<feature type="transmembrane region" description="Helical" evidence="1">
    <location>
        <begin position="122"/>
        <end position="141"/>
    </location>
</feature>
<keyword evidence="1" id="KW-0472">Membrane</keyword>
<evidence type="ECO:0000313" key="3">
    <source>
        <dbReference type="EMBL" id="MPM35969.1"/>
    </source>
</evidence>
<feature type="transmembrane region" description="Helical" evidence="1">
    <location>
        <begin position="83"/>
        <end position="101"/>
    </location>
</feature>
<organism evidence="3">
    <name type="scientific">bioreactor metagenome</name>
    <dbReference type="NCBI Taxonomy" id="1076179"/>
    <lineage>
        <taxon>unclassified sequences</taxon>
        <taxon>metagenomes</taxon>
        <taxon>ecological metagenomes</taxon>
    </lineage>
</organism>
<sequence>MEQTFLLTITGVENGLGGMWAQASTYIHLLAAIMLGLCILQLIYAINFKRDGEHHAIAIPISKEIVITAAALVLYALLLPVLTFFPCTLVLNIVLCGTFAMKENQGDSEKAGKLPKKQVISIVVYSVVLTVALWIVFTQLLKCILP</sequence>
<dbReference type="AlphaFoldDB" id="A0A644Z5V0"/>
<dbReference type="Pfam" id="PF07331">
    <property type="entry name" value="TctB"/>
    <property type="match status" value="1"/>
</dbReference>
<dbReference type="InterPro" id="IPR009936">
    <property type="entry name" value="DUF1468"/>
</dbReference>
<gene>
    <name evidence="3" type="ORF">SDC9_82563</name>
</gene>
<keyword evidence="1" id="KW-0812">Transmembrane</keyword>
<feature type="domain" description="DUF1468" evidence="2">
    <location>
        <begin position="30"/>
        <end position="146"/>
    </location>
</feature>